<proteinExistence type="predicted"/>
<accession>A0ABN0VLY4</accession>
<reference evidence="2 3" key="1">
    <citation type="journal article" date="2019" name="Int. J. Syst. Evol. Microbiol.">
        <title>The Global Catalogue of Microorganisms (GCM) 10K type strain sequencing project: providing services to taxonomists for standard genome sequencing and annotation.</title>
        <authorList>
            <consortium name="The Broad Institute Genomics Platform"/>
            <consortium name="The Broad Institute Genome Sequencing Center for Infectious Disease"/>
            <person name="Wu L."/>
            <person name="Ma J."/>
        </authorList>
    </citation>
    <scope>NUCLEOTIDE SEQUENCE [LARGE SCALE GENOMIC DNA]</scope>
    <source>
        <strain evidence="2 3">JCM 16343</strain>
    </source>
</reference>
<evidence type="ECO:0000259" key="1">
    <source>
        <dbReference type="Pfam" id="PF20247"/>
    </source>
</evidence>
<sequence>MNSKHDIAQYMEEINLALQQDYLQIQSRVKQDPGTAGDQAEETWAEVLRKWLPSHYHIVTKGRVLGLDGTASPQIDILILWPHYPPFLLNKKLYIASGVAAAFECKLTFKLSHLKKLFENAKSLTEITNSEYCKRRNKRKREGGNYSYEEYHRIFDYGLLAHSFEETIKSPSKVTDKIVELDKHIAKHPNQMVDLICVQNLGSWSSEKYAITSAPIVSENNTYSMSYFPFPSTNYTCLSKEDWNVDSDVYNNFSPLGSFIARLYTKLSRTDTSLVPMKEYLVSSLSAGKSSSSRRLWEDLEIPNDLWRLSEVNRNRGDFFLYDFTFLGY</sequence>
<name>A0ABN0VLY4_9GAMM</name>
<dbReference type="CDD" id="cd21173">
    <property type="entry name" value="NucC-like"/>
    <property type="match status" value="1"/>
</dbReference>
<protein>
    <recommendedName>
        <fullName evidence="1">DUF6602 domain-containing protein</fullName>
    </recommendedName>
</protein>
<keyword evidence="3" id="KW-1185">Reference proteome</keyword>
<evidence type="ECO:0000313" key="2">
    <source>
        <dbReference type="EMBL" id="GAA0310960.1"/>
    </source>
</evidence>
<dbReference type="Pfam" id="PF20247">
    <property type="entry name" value="DUF6602"/>
    <property type="match status" value="1"/>
</dbReference>
<evidence type="ECO:0000313" key="3">
    <source>
        <dbReference type="Proteomes" id="UP001501787"/>
    </source>
</evidence>
<gene>
    <name evidence="2" type="ORF">GCM10009129_05370</name>
</gene>
<feature type="domain" description="DUF6602" evidence="1">
    <location>
        <begin position="27"/>
        <end position="126"/>
    </location>
</feature>
<dbReference type="InterPro" id="IPR046537">
    <property type="entry name" value="DUF6602"/>
</dbReference>
<organism evidence="2 3">
    <name type="scientific">Psychrobacter aestuarii</name>
    <dbReference type="NCBI Taxonomy" id="556327"/>
    <lineage>
        <taxon>Bacteria</taxon>
        <taxon>Pseudomonadati</taxon>
        <taxon>Pseudomonadota</taxon>
        <taxon>Gammaproteobacteria</taxon>
        <taxon>Moraxellales</taxon>
        <taxon>Moraxellaceae</taxon>
        <taxon>Psychrobacter</taxon>
    </lineage>
</organism>
<dbReference type="EMBL" id="BAAAFR010000001">
    <property type="protein sequence ID" value="GAA0310960.1"/>
    <property type="molecule type" value="Genomic_DNA"/>
</dbReference>
<dbReference type="RefSeq" id="WP_201503955.1">
    <property type="nucleotide sequence ID" value="NZ_BAAAFR010000001.1"/>
</dbReference>
<comment type="caution">
    <text evidence="2">The sequence shown here is derived from an EMBL/GenBank/DDBJ whole genome shotgun (WGS) entry which is preliminary data.</text>
</comment>
<dbReference type="Proteomes" id="UP001501787">
    <property type="component" value="Unassembled WGS sequence"/>
</dbReference>